<dbReference type="GO" id="GO:0005737">
    <property type="term" value="C:cytoplasm"/>
    <property type="evidence" value="ECO:0007669"/>
    <property type="project" value="TreeGrafter"/>
</dbReference>
<dbReference type="PANTHER" id="PTHR11533:SF301">
    <property type="entry name" value="AMINOPEPTIDASE"/>
    <property type="match status" value="1"/>
</dbReference>
<dbReference type="GO" id="GO:0070006">
    <property type="term" value="F:metalloaminopeptidase activity"/>
    <property type="evidence" value="ECO:0007669"/>
    <property type="project" value="TreeGrafter"/>
</dbReference>
<proteinExistence type="predicted"/>
<reference evidence="3" key="1">
    <citation type="submission" date="2025-08" db="UniProtKB">
        <authorList>
            <consortium name="RefSeq"/>
        </authorList>
    </citation>
    <scope>IDENTIFICATION</scope>
    <source>
        <tissue evidence="3">Whole body</tissue>
    </source>
</reference>
<name>A0A6J1R680_9HYME</name>
<dbReference type="Proteomes" id="UP000504618">
    <property type="component" value="Unplaced"/>
</dbReference>
<dbReference type="PRINTS" id="PR00756">
    <property type="entry name" value="ALADIPTASE"/>
</dbReference>
<evidence type="ECO:0000259" key="1">
    <source>
        <dbReference type="Pfam" id="PF17900"/>
    </source>
</evidence>
<feature type="domain" description="Aminopeptidase N-like N-terminal" evidence="1">
    <location>
        <begin position="16"/>
        <end position="129"/>
    </location>
</feature>
<dbReference type="GO" id="GO:0042277">
    <property type="term" value="F:peptide binding"/>
    <property type="evidence" value="ECO:0007669"/>
    <property type="project" value="TreeGrafter"/>
</dbReference>
<dbReference type="OrthoDB" id="510539at2759"/>
<dbReference type="InterPro" id="IPR042097">
    <property type="entry name" value="Aminopeptidase_N-like_N_sf"/>
</dbReference>
<dbReference type="GO" id="GO:0006508">
    <property type="term" value="P:proteolysis"/>
    <property type="evidence" value="ECO:0007669"/>
    <property type="project" value="InterPro"/>
</dbReference>
<dbReference type="GeneID" id="112466328"/>
<accession>A0A6J1R680</accession>
<dbReference type="InterPro" id="IPR001930">
    <property type="entry name" value="Peptidase_M1"/>
</dbReference>
<organism evidence="2 3">
    <name type="scientific">Temnothorax curvispinosus</name>
    <dbReference type="NCBI Taxonomy" id="300111"/>
    <lineage>
        <taxon>Eukaryota</taxon>
        <taxon>Metazoa</taxon>
        <taxon>Ecdysozoa</taxon>
        <taxon>Arthropoda</taxon>
        <taxon>Hexapoda</taxon>
        <taxon>Insecta</taxon>
        <taxon>Pterygota</taxon>
        <taxon>Neoptera</taxon>
        <taxon>Endopterygota</taxon>
        <taxon>Hymenoptera</taxon>
        <taxon>Apocrita</taxon>
        <taxon>Aculeata</taxon>
        <taxon>Formicoidea</taxon>
        <taxon>Formicidae</taxon>
        <taxon>Myrmicinae</taxon>
        <taxon>Temnothorax</taxon>
    </lineage>
</organism>
<dbReference type="PANTHER" id="PTHR11533">
    <property type="entry name" value="PROTEASE M1 ZINC METALLOPROTEASE"/>
    <property type="match status" value="1"/>
</dbReference>
<evidence type="ECO:0000313" key="3">
    <source>
        <dbReference type="RefSeq" id="XP_024890157.1"/>
    </source>
</evidence>
<protein>
    <submittedName>
        <fullName evidence="3">Puromycin-sensitive aminopeptidase-like protein</fullName>
    </submittedName>
</protein>
<keyword evidence="2" id="KW-1185">Reference proteome</keyword>
<evidence type="ECO:0000313" key="2">
    <source>
        <dbReference type="Proteomes" id="UP000504618"/>
    </source>
</evidence>
<dbReference type="GO" id="GO:0043171">
    <property type="term" value="P:peptide catabolic process"/>
    <property type="evidence" value="ECO:0007669"/>
    <property type="project" value="TreeGrafter"/>
</dbReference>
<dbReference type="InterPro" id="IPR045357">
    <property type="entry name" value="Aminopeptidase_N-like_N"/>
</dbReference>
<dbReference type="InterPro" id="IPR050344">
    <property type="entry name" value="Peptidase_M1_aminopeptidases"/>
</dbReference>
<dbReference type="SUPFAM" id="SSF63737">
    <property type="entry name" value="Leukotriene A4 hydrolase N-terminal domain"/>
    <property type="match status" value="1"/>
</dbReference>
<sequence>MVLLNYPCISTRFVHNTRSDFVDIYFANKLSEGRYICQMDFKTILDDLVGVETTYTDENGSIVWLLEADGAQKIFPCWDEPVFKSIFDISIIHLREHTVLSNMPARETYKIDERLTQTHFYETPIISSKLLAIVVSEMSFTISLYNMTKIYLKIPM</sequence>
<dbReference type="AlphaFoldDB" id="A0A6J1R680"/>
<dbReference type="Gene3D" id="2.60.40.1730">
    <property type="entry name" value="tricorn interacting facor f3 domain"/>
    <property type="match status" value="1"/>
</dbReference>
<dbReference type="GO" id="GO:0008270">
    <property type="term" value="F:zinc ion binding"/>
    <property type="evidence" value="ECO:0007669"/>
    <property type="project" value="TreeGrafter"/>
</dbReference>
<dbReference type="RefSeq" id="XP_024890157.1">
    <property type="nucleotide sequence ID" value="XM_025034389.1"/>
</dbReference>
<dbReference type="GO" id="GO:0016020">
    <property type="term" value="C:membrane"/>
    <property type="evidence" value="ECO:0007669"/>
    <property type="project" value="TreeGrafter"/>
</dbReference>
<gene>
    <name evidence="3" type="primary">LOC112466328</name>
</gene>
<dbReference type="Pfam" id="PF17900">
    <property type="entry name" value="Peptidase_M1_N"/>
    <property type="match status" value="1"/>
</dbReference>
<dbReference type="GO" id="GO:0005615">
    <property type="term" value="C:extracellular space"/>
    <property type="evidence" value="ECO:0007669"/>
    <property type="project" value="TreeGrafter"/>
</dbReference>